<dbReference type="PANTHER" id="PTHR12526:SF630">
    <property type="entry name" value="GLYCOSYLTRANSFERASE"/>
    <property type="match status" value="1"/>
</dbReference>
<accession>A0A5M6A8X8</accession>
<keyword evidence="3" id="KW-0808">Transferase</keyword>
<evidence type="ECO:0000259" key="2">
    <source>
        <dbReference type="Pfam" id="PF13439"/>
    </source>
</evidence>
<dbReference type="RefSeq" id="WP_007214400.1">
    <property type="nucleotide sequence ID" value="NZ_JAFEKG010000001.1"/>
</dbReference>
<dbReference type="SUPFAM" id="SSF53756">
    <property type="entry name" value="UDP-Glycosyltransferase/glycogen phosphorylase"/>
    <property type="match status" value="1"/>
</dbReference>
<dbReference type="Proteomes" id="UP000325055">
    <property type="component" value="Unassembled WGS sequence"/>
</dbReference>
<dbReference type="Pfam" id="PF00534">
    <property type="entry name" value="Glycos_transf_1"/>
    <property type="match status" value="1"/>
</dbReference>
<dbReference type="Gene3D" id="3.40.50.2000">
    <property type="entry name" value="Glycogen Phosphorylase B"/>
    <property type="match status" value="2"/>
</dbReference>
<gene>
    <name evidence="3" type="ORF">F2Y86_17155</name>
</gene>
<proteinExistence type="predicted"/>
<name>A0A5M6A8X8_9BACE</name>
<feature type="domain" description="Glycosyltransferase subfamily 4-like N-terminal" evidence="2">
    <location>
        <begin position="14"/>
        <end position="186"/>
    </location>
</feature>
<dbReference type="InterPro" id="IPR001296">
    <property type="entry name" value="Glyco_trans_1"/>
</dbReference>
<dbReference type="Pfam" id="PF13439">
    <property type="entry name" value="Glyco_transf_4"/>
    <property type="match status" value="1"/>
</dbReference>
<evidence type="ECO:0000259" key="1">
    <source>
        <dbReference type="Pfam" id="PF00534"/>
    </source>
</evidence>
<sequence length="375" mass="43443">MKIIYCLHGTYNSGGMERIVINKANYLAKVGHDVSIVTVEQKGREHFFEIHPDITLFDLRINYANGNDRAFLWKMFSFLIKRAIHRKRLATYLKANKADIVISTFGNEVTFLPSIKDGSKKIAEIHFSRFFRMQFDRKGLWNLADKYRSTKDLKVVNKYDKFVCLTYEDKGYWTSNSNLAVIPNFISQYPLKCASLKSHTVIAVGRLSYQKGYERLVDAWKIVTQYHPFWVLKIFGSGEKYDYVNNRIIESNLEKVIEIHEPTSDIQQEYLNSSIFVLSSRYEGLPMVLLEAMSCGLPVVSYDCKCGPKDIIKDGVDGFLVREGDIDDLAKKIMLLIESEELREQMGTKAYQKSKLYSQETIMAKWEEVFESLVR</sequence>
<dbReference type="InterPro" id="IPR028098">
    <property type="entry name" value="Glyco_trans_4-like_N"/>
</dbReference>
<dbReference type="AlphaFoldDB" id="A0A5M6A8X8"/>
<comment type="caution">
    <text evidence="3">The sequence shown here is derived from an EMBL/GenBank/DDBJ whole genome shotgun (WGS) entry which is preliminary data.</text>
</comment>
<organism evidence="3 4">
    <name type="scientific">Bacteroides cellulosilyticus</name>
    <dbReference type="NCBI Taxonomy" id="246787"/>
    <lineage>
        <taxon>Bacteria</taxon>
        <taxon>Pseudomonadati</taxon>
        <taxon>Bacteroidota</taxon>
        <taxon>Bacteroidia</taxon>
        <taxon>Bacteroidales</taxon>
        <taxon>Bacteroidaceae</taxon>
        <taxon>Bacteroides</taxon>
    </lineage>
</organism>
<dbReference type="CDD" id="cd03820">
    <property type="entry name" value="GT4_AmsD-like"/>
    <property type="match status" value="1"/>
</dbReference>
<protein>
    <submittedName>
        <fullName evidence="3">Glycosyltransferase family 4 protein</fullName>
    </submittedName>
</protein>
<feature type="domain" description="Glycosyl transferase family 1" evidence="1">
    <location>
        <begin position="197"/>
        <end position="352"/>
    </location>
</feature>
<evidence type="ECO:0000313" key="3">
    <source>
        <dbReference type="EMBL" id="KAA5406718.1"/>
    </source>
</evidence>
<reference evidence="3 4" key="1">
    <citation type="journal article" date="2019" name="Nat. Med.">
        <title>A library of human gut bacterial isolates paired with longitudinal multiomics data enables mechanistic microbiome research.</title>
        <authorList>
            <person name="Poyet M."/>
            <person name="Groussin M."/>
            <person name="Gibbons S.M."/>
            <person name="Avila-Pacheco J."/>
            <person name="Jiang X."/>
            <person name="Kearney S.M."/>
            <person name="Perrotta A.R."/>
            <person name="Berdy B."/>
            <person name="Zhao S."/>
            <person name="Lieberman T.D."/>
            <person name="Swanson P.K."/>
            <person name="Smith M."/>
            <person name="Roesemann S."/>
            <person name="Alexander J.E."/>
            <person name="Rich S.A."/>
            <person name="Livny J."/>
            <person name="Vlamakis H."/>
            <person name="Clish C."/>
            <person name="Bullock K."/>
            <person name="Deik A."/>
            <person name="Scott J."/>
            <person name="Pierce K.A."/>
            <person name="Xavier R.J."/>
            <person name="Alm E.J."/>
        </authorList>
    </citation>
    <scope>NUCLEOTIDE SEQUENCE [LARGE SCALE GENOMIC DNA]</scope>
    <source>
        <strain evidence="3 4">BIOML-A7</strain>
    </source>
</reference>
<evidence type="ECO:0000313" key="4">
    <source>
        <dbReference type="Proteomes" id="UP000325055"/>
    </source>
</evidence>
<dbReference type="PANTHER" id="PTHR12526">
    <property type="entry name" value="GLYCOSYLTRANSFERASE"/>
    <property type="match status" value="1"/>
</dbReference>
<dbReference type="EMBL" id="VVYW01000014">
    <property type="protein sequence ID" value="KAA5406718.1"/>
    <property type="molecule type" value="Genomic_DNA"/>
</dbReference>
<dbReference type="GO" id="GO:0016757">
    <property type="term" value="F:glycosyltransferase activity"/>
    <property type="evidence" value="ECO:0007669"/>
    <property type="project" value="InterPro"/>
</dbReference>